<accession>A0A0H2RGW4</accession>
<dbReference type="AlphaFoldDB" id="A0A0H2RGW4"/>
<comment type="similarity">
    <text evidence="1">Belongs to the KRI1 family.</text>
</comment>
<feature type="region of interest" description="Disordered" evidence="2">
    <location>
        <begin position="364"/>
        <end position="401"/>
    </location>
</feature>
<feature type="region of interest" description="Disordered" evidence="2">
    <location>
        <begin position="224"/>
        <end position="261"/>
    </location>
</feature>
<organism evidence="4 5">
    <name type="scientific">Schizopora paradoxa</name>
    <dbReference type="NCBI Taxonomy" id="27342"/>
    <lineage>
        <taxon>Eukaryota</taxon>
        <taxon>Fungi</taxon>
        <taxon>Dikarya</taxon>
        <taxon>Basidiomycota</taxon>
        <taxon>Agaricomycotina</taxon>
        <taxon>Agaricomycetes</taxon>
        <taxon>Hymenochaetales</taxon>
        <taxon>Schizoporaceae</taxon>
        <taxon>Schizopora</taxon>
    </lineage>
</organism>
<protein>
    <submittedName>
        <fullName evidence="4">Krr1-domain-containing protein</fullName>
    </submittedName>
</protein>
<evidence type="ECO:0000313" key="4">
    <source>
        <dbReference type="EMBL" id="KLO11074.1"/>
    </source>
</evidence>
<feature type="compositionally biased region" description="Basic residues" evidence="2">
    <location>
        <begin position="245"/>
        <end position="255"/>
    </location>
</feature>
<evidence type="ECO:0000256" key="1">
    <source>
        <dbReference type="ARBA" id="ARBA00007473"/>
    </source>
</evidence>
<feature type="compositionally biased region" description="Basic and acidic residues" evidence="2">
    <location>
        <begin position="642"/>
        <end position="651"/>
    </location>
</feature>
<dbReference type="STRING" id="27342.A0A0H2RGW4"/>
<feature type="region of interest" description="Disordered" evidence="2">
    <location>
        <begin position="449"/>
        <end position="552"/>
    </location>
</feature>
<feature type="compositionally biased region" description="Basic and acidic residues" evidence="2">
    <location>
        <begin position="378"/>
        <end position="388"/>
    </location>
</feature>
<feature type="compositionally biased region" description="Basic and acidic residues" evidence="2">
    <location>
        <begin position="183"/>
        <end position="193"/>
    </location>
</feature>
<feature type="compositionally biased region" description="Acidic residues" evidence="2">
    <location>
        <begin position="46"/>
        <end position="67"/>
    </location>
</feature>
<dbReference type="InterPro" id="IPR018034">
    <property type="entry name" value="Kri1"/>
</dbReference>
<keyword evidence="5" id="KW-1185">Reference proteome</keyword>
<sequence>MLSDSESEGENDVQLTINEHFAKAYELKKEREELSKLQDKYGSDAELYEEESEDSEDDETEDEDGEELTPAVDAAILRTLARIKRKDPEIYDAKRGVFEEEQQKTSDTKRTRTSSSKDKSKPLLMRQHILNSTLNPNSRSPSPVPALPTHVEEQAALRKETISAFHTAVSGPEDEEDDEDDLLIPREKTKDEIEHEEEEYREFLAREVGEDISKLVTVDENPFSAEAEAEKGVGTSSVIGSDKLKKNKKGKGKDKGRKEETDQEFLMNYILNRGWIDHSDRHIPTYKEITSTKAPKAKTKKGVEIGIDDADVEDEPFNAEETVGANEDGSNCVVDVPDDFDEEDFDDIADTFESSYNFRFEEPGAEAIATHPRNIDSTVRRDENPRKAARERKKERKEEKMLKKREEVKRLKALKLKELKAKLERIGKEGGLENLDEDVLAQLDLDADWDPEMHDKQMADIYDDGEDADVDDMEKPTWDDDIDISDLLSGPGPSSSKAEKEQDKKKKKEKEKEVAEDEVNGGVAEDMMEVDVPNGEDAVEDDEEAEWDGTEETRKKILDAYVSQKLDALDFNDMIGDMPTRFHYMPVEASTYGLTPAEILLADDADLNTYVGLKKIAPYRRGGKKHGKSKNGEPWDPIGQAKLREFREKLKEKQKKMGINLNDKQGGESGEGKLKKRMGKKERLKRKLSTAANVEEPSEEGEGKAGDGTTASNNQSSSNERLADEEPRTKKRKHKHKSVA</sequence>
<feature type="region of interest" description="Disordered" evidence="2">
    <location>
        <begin position="620"/>
        <end position="740"/>
    </location>
</feature>
<dbReference type="PANTHER" id="PTHR14490">
    <property type="entry name" value="ZINC FINGER, ZZ TYPE"/>
    <property type="match status" value="1"/>
</dbReference>
<feature type="compositionally biased region" description="Acidic residues" evidence="2">
    <location>
        <begin position="537"/>
        <end position="550"/>
    </location>
</feature>
<dbReference type="FunCoup" id="A0A0H2RGW4">
    <property type="interactions" value="264"/>
</dbReference>
<proteinExistence type="inferred from homology"/>
<feature type="compositionally biased region" description="Basic residues" evidence="2">
    <location>
        <begin position="729"/>
        <end position="740"/>
    </location>
</feature>
<reference evidence="4 5" key="1">
    <citation type="submission" date="2015-04" db="EMBL/GenBank/DDBJ databases">
        <title>Complete genome sequence of Schizopora paradoxa KUC8140, a cosmopolitan wood degrader in East Asia.</title>
        <authorList>
            <consortium name="DOE Joint Genome Institute"/>
            <person name="Min B."/>
            <person name="Park H."/>
            <person name="Jang Y."/>
            <person name="Kim J.-J."/>
            <person name="Kim K.H."/>
            <person name="Pangilinan J."/>
            <person name="Lipzen A."/>
            <person name="Riley R."/>
            <person name="Grigoriev I.V."/>
            <person name="Spatafora J.W."/>
            <person name="Choi I.-G."/>
        </authorList>
    </citation>
    <scope>NUCLEOTIDE SEQUENCE [LARGE SCALE GENOMIC DNA]</scope>
    <source>
        <strain evidence="4 5">KUC8140</strain>
    </source>
</reference>
<feature type="compositionally biased region" description="Basic and acidic residues" evidence="2">
    <location>
        <begin position="89"/>
        <end position="121"/>
    </location>
</feature>
<dbReference type="Pfam" id="PF12936">
    <property type="entry name" value="Kri1_C"/>
    <property type="match status" value="1"/>
</dbReference>
<dbReference type="OrthoDB" id="10252032at2759"/>
<evidence type="ECO:0000256" key="2">
    <source>
        <dbReference type="SAM" id="MobiDB-lite"/>
    </source>
</evidence>
<dbReference type="GO" id="GO:0000447">
    <property type="term" value="P:endonucleolytic cleavage in ITS1 to separate SSU-rRNA from 5.8S rRNA and LSU-rRNA from tricistronic rRNA transcript (SSU-rRNA, 5.8S rRNA, LSU-rRNA)"/>
    <property type="evidence" value="ECO:0007669"/>
    <property type="project" value="TreeGrafter"/>
</dbReference>
<feature type="domain" description="Kri1-like C-terminal" evidence="3">
    <location>
        <begin position="560"/>
        <end position="631"/>
    </location>
</feature>
<feature type="compositionally biased region" description="Polar residues" evidence="2">
    <location>
        <begin position="709"/>
        <end position="720"/>
    </location>
</feature>
<gene>
    <name evidence="4" type="ORF">SCHPADRAFT_999138</name>
</gene>
<dbReference type="GO" id="GO:0030686">
    <property type="term" value="C:90S preribosome"/>
    <property type="evidence" value="ECO:0007669"/>
    <property type="project" value="TreeGrafter"/>
</dbReference>
<feature type="region of interest" description="Disordered" evidence="2">
    <location>
        <begin position="89"/>
        <end position="125"/>
    </location>
</feature>
<evidence type="ECO:0000313" key="5">
    <source>
        <dbReference type="Proteomes" id="UP000053477"/>
    </source>
</evidence>
<dbReference type="PANTHER" id="PTHR14490:SF5">
    <property type="entry name" value="PROTEIN KRI1 HOMOLOG"/>
    <property type="match status" value="1"/>
</dbReference>
<feature type="region of interest" description="Disordered" evidence="2">
    <location>
        <begin position="35"/>
        <end position="72"/>
    </location>
</feature>
<feature type="compositionally biased region" description="Low complexity" evidence="2">
    <location>
        <begin position="485"/>
        <end position="496"/>
    </location>
</feature>
<evidence type="ECO:0000259" key="3">
    <source>
        <dbReference type="Pfam" id="PF12936"/>
    </source>
</evidence>
<feature type="compositionally biased region" description="Basic residues" evidence="2">
    <location>
        <begin position="620"/>
        <end position="629"/>
    </location>
</feature>
<feature type="region of interest" description="Disordered" evidence="2">
    <location>
        <begin position="166"/>
        <end position="197"/>
    </location>
</feature>
<dbReference type="Pfam" id="PF05178">
    <property type="entry name" value="Kri1"/>
    <property type="match status" value="1"/>
</dbReference>
<dbReference type="InParanoid" id="A0A0H2RGW4"/>
<dbReference type="EMBL" id="KQ086009">
    <property type="protein sequence ID" value="KLO11074.1"/>
    <property type="molecule type" value="Genomic_DNA"/>
</dbReference>
<dbReference type="Proteomes" id="UP000053477">
    <property type="component" value="Unassembled WGS sequence"/>
</dbReference>
<feature type="compositionally biased region" description="Acidic residues" evidence="2">
    <location>
        <begin position="172"/>
        <end position="182"/>
    </location>
</feature>
<dbReference type="GO" id="GO:0005730">
    <property type="term" value="C:nucleolus"/>
    <property type="evidence" value="ECO:0007669"/>
    <property type="project" value="TreeGrafter"/>
</dbReference>
<dbReference type="InterPro" id="IPR024626">
    <property type="entry name" value="Kri1-like_C"/>
</dbReference>
<feature type="compositionally biased region" description="Basic residues" evidence="2">
    <location>
        <begin position="674"/>
        <end position="688"/>
    </location>
</feature>
<feature type="compositionally biased region" description="Acidic residues" evidence="2">
    <location>
        <begin position="461"/>
        <end position="472"/>
    </location>
</feature>
<name>A0A0H2RGW4_9AGAM</name>